<organism evidence="1 2">
    <name type="scientific">Deinococcus aluminii</name>
    <dbReference type="NCBI Taxonomy" id="1656885"/>
    <lineage>
        <taxon>Bacteria</taxon>
        <taxon>Thermotogati</taxon>
        <taxon>Deinococcota</taxon>
        <taxon>Deinococci</taxon>
        <taxon>Deinococcales</taxon>
        <taxon>Deinococcaceae</taxon>
        <taxon>Deinococcus</taxon>
    </lineage>
</organism>
<evidence type="ECO:0000313" key="1">
    <source>
        <dbReference type="EMBL" id="GAA5535202.1"/>
    </source>
</evidence>
<dbReference type="Proteomes" id="UP001404956">
    <property type="component" value="Unassembled WGS sequence"/>
</dbReference>
<name>A0ABP9XIL6_9DEIO</name>
<comment type="caution">
    <text evidence="1">The sequence shown here is derived from an EMBL/GenBank/DDBJ whole genome shotgun (WGS) entry which is preliminary data.</text>
</comment>
<dbReference type="EMBL" id="BAABRV010000021">
    <property type="protein sequence ID" value="GAA5535202.1"/>
    <property type="molecule type" value="Genomic_DNA"/>
</dbReference>
<proteinExistence type="predicted"/>
<evidence type="ECO:0000313" key="2">
    <source>
        <dbReference type="Proteomes" id="UP001404956"/>
    </source>
</evidence>
<reference evidence="1 2" key="1">
    <citation type="submission" date="2024-02" db="EMBL/GenBank/DDBJ databases">
        <title>Deinococcus aluminii NBRC 112889.</title>
        <authorList>
            <person name="Ichikawa N."/>
            <person name="Katano-Makiyama Y."/>
            <person name="Hidaka K."/>
        </authorList>
    </citation>
    <scope>NUCLEOTIDE SEQUENCE [LARGE SCALE GENOMIC DNA]</scope>
    <source>
        <strain evidence="1 2">NBRC 112889</strain>
    </source>
</reference>
<protein>
    <submittedName>
        <fullName evidence="1">Uncharacterized protein</fullName>
    </submittedName>
</protein>
<accession>A0ABP9XIL6</accession>
<keyword evidence="2" id="KW-1185">Reference proteome</keyword>
<sequence length="304" mass="33055">MRPAELPVPVVRVSVPAEPAEGPSWACCEAGAVLAGLSLGAGATRVFLVLHRLALDVARARAYRLLPDVVTLHVPALMVAALTGYTDRHLRNLTRELERAGLLDAGGHASRVGLRSLYDGTIWAVKVKPGGVAPRIRPDEWKHDWRPMFAADVEGKRGAARVISELRAAEASEEEFYRATLRVAVAPDAAFSPVASSSEMPGAAAEPRTVREVVYRLGELVNAHPSRRPELVGRMASALAYALSDLHSRRWYCRLLWDAWTGHVEGRGTLQALAAALSRLDADRREWEGLRNPGAVLAARLRPV</sequence>
<gene>
    <name evidence="1" type="ORF">Dalu01_03626</name>
</gene>